<feature type="domain" description="Leucine-binding protein" evidence="4">
    <location>
        <begin position="40"/>
        <end position="382"/>
    </location>
</feature>
<dbReference type="AlphaFoldDB" id="A0A2J7TDP3"/>
<dbReference type="PROSITE" id="PS51318">
    <property type="entry name" value="TAT"/>
    <property type="match status" value="1"/>
</dbReference>
<dbReference type="RefSeq" id="WP_102844781.1">
    <property type="nucleotide sequence ID" value="NZ_PDZR01000022.1"/>
</dbReference>
<evidence type="ECO:0000256" key="2">
    <source>
        <dbReference type="ARBA" id="ARBA00022729"/>
    </source>
</evidence>
<dbReference type="OrthoDB" id="9783240at2"/>
<name>A0A2J7TDP3_METSI</name>
<dbReference type="InterPro" id="IPR051010">
    <property type="entry name" value="BCAA_transport"/>
</dbReference>
<comment type="caution">
    <text evidence="5">The sequence shown here is derived from an EMBL/GenBank/DDBJ whole genome shotgun (WGS) entry which is preliminary data.</text>
</comment>
<dbReference type="InterPro" id="IPR006311">
    <property type="entry name" value="TAT_signal"/>
</dbReference>
<dbReference type="GO" id="GO:0006865">
    <property type="term" value="P:amino acid transport"/>
    <property type="evidence" value="ECO:0007669"/>
    <property type="project" value="UniProtKB-KW"/>
</dbReference>
<dbReference type="InterPro" id="IPR028082">
    <property type="entry name" value="Peripla_BP_I"/>
</dbReference>
<dbReference type="Pfam" id="PF13458">
    <property type="entry name" value="Peripla_BP_6"/>
    <property type="match status" value="1"/>
</dbReference>
<reference evidence="5 6" key="1">
    <citation type="submission" date="2017-10" db="EMBL/GenBank/DDBJ databases">
        <title>Genome announcement of Methylocella silvestris TVC from permafrost.</title>
        <authorList>
            <person name="Wang J."/>
            <person name="Geng K."/>
            <person name="Ul-Haque F."/>
            <person name="Crombie A.T."/>
            <person name="Street L.E."/>
            <person name="Wookey P.A."/>
            <person name="Murrell J.C."/>
            <person name="Pratscher J."/>
        </authorList>
    </citation>
    <scope>NUCLEOTIDE SEQUENCE [LARGE SCALE GENOMIC DNA]</scope>
    <source>
        <strain evidence="5 6">TVC</strain>
    </source>
</reference>
<dbReference type="PANTHER" id="PTHR30483:SF6">
    <property type="entry name" value="PERIPLASMIC BINDING PROTEIN OF ABC TRANSPORTER FOR NATURAL AMINO ACIDS"/>
    <property type="match status" value="1"/>
</dbReference>
<evidence type="ECO:0000256" key="1">
    <source>
        <dbReference type="ARBA" id="ARBA00010062"/>
    </source>
</evidence>
<gene>
    <name evidence="5" type="ORF">CR492_16235</name>
</gene>
<evidence type="ECO:0000259" key="4">
    <source>
        <dbReference type="Pfam" id="PF13458"/>
    </source>
</evidence>
<accession>A0A2J7TDP3</accession>
<keyword evidence="3" id="KW-0029">Amino-acid transport</keyword>
<protein>
    <submittedName>
        <fullName evidence="5">Branched-chain amino acid ABC transporter substrate-binding protein</fullName>
    </submittedName>
</protein>
<keyword evidence="3" id="KW-0813">Transport</keyword>
<dbReference type="Gene3D" id="3.40.50.2300">
    <property type="match status" value="2"/>
</dbReference>
<sequence>MVRKINRRELVQGAAAGAVAAGVPAPYISRAFALDKKPILLGVPTSQTAAAGVADDLDHLNGTTLAMEEINSAGGILGRQLKLFVTDVDKLSPESCQQAIAACVDAKVDAISNAFLFVPIPAMDASAKYKCPYLQGNTQRAATSAFKANPEKYSHVFQTDPSEVHYGYTYPIWLKAMEESGAWKPKNRKVHIVQEQVAYCQTISKAAQEALKKSNFEVAAVTDIQFPVQDWGPVIEKLKQTDAGAIMIDHWVAAEYAAFCKQFVSDPVKDSLVYLQYGPSQPEFLTLAGEAANGFCWSTVLGVYADEKGNAFRARYKKRFPGIMGLVYTGNGYDIAYYLKAAWQATGDPSNFKAVCDWVRANPYRGVCGHMDMRNEYQEAAHFPDNGYAVSASELEKGMSQLYVQVQNNEHKIIYPYQIKESALQPAPWWG</sequence>
<dbReference type="Proteomes" id="UP000236286">
    <property type="component" value="Unassembled WGS sequence"/>
</dbReference>
<dbReference type="InterPro" id="IPR028081">
    <property type="entry name" value="Leu-bd"/>
</dbReference>
<organism evidence="5 6">
    <name type="scientific">Methylocella silvestris</name>
    <dbReference type="NCBI Taxonomy" id="199596"/>
    <lineage>
        <taxon>Bacteria</taxon>
        <taxon>Pseudomonadati</taxon>
        <taxon>Pseudomonadota</taxon>
        <taxon>Alphaproteobacteria</taxon>
        <taxon>Hyphomicrobiales</taxon>
        <taxon>Beijerinckiaceae</taxon>
        <taxon>Methylocella</taxon>
    </lineage>
</organism>
<comment type="similarity">
    <text evidence="1">Belongs to the leucine-binding protein family.</text>
</comment>
<proteinExistence type="inferred from homology"/>
<evidence type="ECO:0000313" key="5">
    <source>
        <dbReference type="EMBL" id="PNG24897.1"/>
    </source>
</evidence>
<dbReference type="EMBL" id="PDZR01000022">
    <property type="protein sequence ID" value="PNG24897.1"/>
    <property type="molecule type" value="Genomic_DNA"/>
</dbReference>
<dbReference type="PANTHER" id="PTHR30483">
    <property type="entry name" value="LEUCINE-SPECIFIC-BINDING PROTEIN"/>
    <property type="match status" value="1"/>
</dbReference>
<evidence type="ECO:0000256" key="3">
    <source>
        <dbReference type="ARBA" id="ARBA00022970"/>
    </source>
</evidence>
<evidence type="ECO:0000313" key="6">
    <source>
        <dbReference type="Proteomes" id="UP000236286"/>
    </source>
</evidence>
<dbReference type="SUPFAM" id="SSF53822">
    <property type="entry name" value="Periplasmic binding protein-like I"/>
    <property type="match status" value="1"/>
</dbReference>
<keyword evidence="2" id="KW-0732">Signal</keyword>